<dbReference type="Proteomes" id="UP001229421">
    <property type="component" value="Unassembled WGS sequence"/>
</dbReference>
<comment type="caution">
    <text evidence="1">The sequence shown here is derived from an EMBL/GenBank/DDBJ whole genome shotgun (WGS) entry which is preliminary data.</text>
</comment>
<evidence type="ECO:0000313" key="1">
    <source>
        <dbReference type="EMBL" id="KAK1408681.1"/>
    </source>
</evidence>
<accession>A0AAD8JS69</accession>
<organism evidence="1 2">
    <name type="scientific">Tagetes erecta</name>
    <name type="common">African marigold</name>
    <dbReference type="NCBI Taxonomy" id="13708"/>
    <lineage>
        <taxon>Eukaryota</taxon>
        <taxon>Viridiplantae</taxon>
        <taxon>Streptophyta</taxon>
        <taxon>Embryophyta</taxon>
        <taxon>Tracheophyta</taxon>
        <taxon>Spermatophyta</taxon>
        <taxon>Magnoliopsida</taxon>
        <taxon>eudicotyledons</taxon>
        <taxon>Gunneridae</taxon>
        <taxon>Pentapetalae</taxon>
        <taxon>asterids</taxon>
        <taxon>campanulids</taxon>
        <taxon>Asterales</taxon>
        <taxon>Asteraceae</taxon>
        <taxon>Asteroideae</taxon>
        <taxon>Heliantheae alliance</taxon>
        <taxon>Tageteae</taxon>
        <taxon>Tagetes</taxon>
    </lineage>
</organism>
<dbReference type="EMBL" id="JAUHHV010000011">
    <property type="protein sequence ID" value="KAK1408681.1"/>
    <property type="molecule type" value="Genomic_DNA"/>
</dbReference>
<gene>
    <name evidence="1" type="ORF">QVD17_40664</name>
</gene>
<evidence type="ECO:0000313" key="2">
    <source>
        <dbReference type="Proteomes" id="UP001229421"/>
    </source>
</evidence>
<dbReference type="AlphaFoldDB" id="A0AAD8JS69"/>
<sequence length="89" mass="10547">MHRPLKFSCQFTLSGEDIRKLENLITGMHYRHKMDVNELLNYLGLKNLFFSIWGLGFRFLQYNLKAVQRATSYAATRRWGVGFRFNSII</sequence>
<proteinExistence type="predicted"/>
<protein>
    <submittedName>
        <fullName evidence="1">Uncharacterized protein</fullName>
    </submittedName>
</protein>
<keyword evidence="2" id="KW-1185">Reference proteome</keyword>
<name>A0AAD8JS69_TARER</name>
<reference evidence="1" key="1">
    <citation type="journal article" date="2023" name="bioRxiv">
        <title>Improved chromosome-level genome assembly for marigold (Tagetes erecta).</title>
        <authorList>
            <person name="Jiang F."/>
            <person name="Yuan L."/>
            <person name="Wang S."/>
            <person name="Wang H."/>
            <person name="Xu D."/>
            <person name="Wang A."/>
            <person name="Fan W."/>
        </authorList>
    </citation>
    <scope>NUCLEOTIDE SEQUENCE</scope>
    <source>
        <strain evidence="1">WSJ</strain>
        <tissue evidence="1">Leaf</tissue>
    </source>
</reference>